<evidence type="ECO:0000259" key="12">
    <source>
        <dbReference type="Pfam" id="PF00593"/>
    </source>
</evidence>
<evidence type="ECO:0000313" key="14">
    <source>
        <dbReference type="EMBL" id="SOD50579.1"/>
    </source>
</evidence>
<dbReference type="Pfam" id="PF00593">
    <property type="entry name" value="TonB_dep_Rec_b-barrel"/>
    <property type="match status" value="1"/>
</dbReference>
<dbReference type="EMBL" id="OCND01000001">
    <property type="protein sequence ID" value="SOD50579.1"/>
    <property type="molecule type" value="Genomic_DNA"/>
</dbReference>
<dbReference type="InterPro" id="IPR039426">
    <property type="entry name" value="TonB-dep_rcpt-like"/>
</dbReference>
<evidence type="ECO:0000256" key="8">
    <source>
        <dbReference type="ARBA" id="ARBA00023237"/>
    </source>
</evidence>
<dbReference type="CDD" id="cd01347">
    <property type="entry name" value="ligand_gated_channel"/>
    <property type="match status" value="1"/>
</dbReference>
<feature type="short sequence motif" description="TonB C-terminal box" evidence="10">
    <location>
        <begin position="767"/>
        <end position="784"/>
    </location>
</feature>
<evidence type="ECO:0000256" key="6">
    <source>
        <dbReference type="ARBA" id="ARBA00023077"/>
    </source>
</evidence>
<evidence type="ECO:0000256" key="7">
    <source>
        <dbReference type="ARBA" id="ARBA00023136"/>
    </source>
</evidence>
<keyword evidence="8 9" id="KW-0998">Cell outer membrane</keyword>
<dbReference type="PROSITE" id="PS52016">
    <property type="entry name" value="TONB_DEPENDENT_REC_3"/>
    <property type="match status" value="1"/>
</dbReference>
<dbReference type="InterPro" id="IPR000531">
    <property type="entry name" value="Beta-barrel_TonB"/>
</dbReference>
<keyword evidence="2 9" id="KW-0813">Transport</keyword>
<sequence length="784" mass="84517">MSICAPTFAANETAASGEAAAPATADLDAVIVTGTRGGTRTQFDTMVPIDVFTADDVRAVESSDVNDILAQLVPSFVVQRLPMSDGLVFVRPATLRALSPDHTLVLVNGRRFHRSALLGARGAQGPDLAQIPAAAIKRIEVLRDGAAAQYGSDAIAGVINIILDDSVGGSVTLNTSEYSAGDGRAWGGDVGYGFALGERGTLRLFASHNQSDPTSRSRQRPDAIAFQQAHPELDVPNPVQRWGQPELESSKFGFNLDLSLGGYTTLYGYGLYGTSDGLSDFNWRNPDTNSELYRQTTVFPGFDLRTIYPVGFSPQYGNESKDLHVLGGLRGLLGDNLSWDASVGHGRSSIDYTLGNSFNGSLGPDSPTDFYLGNLEQKETNLNLDFVYPWQLATLQAPVNVAFGAEHRKETYTVGQGDAASWAVGPGAAAGLAPNASGAPGFSPSQSGSWDQTSRAAYVDVEVPLGVRFSLGGALRYEDFSSFGDSLNGKLSARWEMADGLALRGAWSTGFRAPTPGQLYSTSTTQGLDTNTLLVFNTGRLSPDDPIAQALGAKPLQPEESESLTLGLAWQGPGGFSGSLDLYRIAVDDRFGTSASQQVPASMSNPMRYTSVYWFTNDFDTVTRGVDLVANHRSQLALGDLRMTLAWNHNRTEVTSGSTALATNEAQKRIFEDRLPRNKGSLSATLGQSRWEWMARARYYGKWTDSTGNSTGEIFQDFGDMLMFDLAVTWKASAALSLRIGADNLFDRYPDEAVFQASRGLIYSRNAPYDTDGRNVHAQLHYRF</sequence>
<dbReference type="Gene3D" id="2.40.170.20">
    <property type="entry name" value="TonB-dependent receptor, beta-barrel domain"/>
    <property type="match status" value="1"/>
</dbReference>
<proteinExistence type="inferred from homology"/>
<accession>A0A286CW02</accession>
<dbReference type="AlphaFoldDB" id="A0A286CW02"/>
<evidence type="ECO:0000256" key="11">
    <source>
        <dbReference type="RuleBase" id="RU003357"/>
    </source>
</evidence>
<keyword evidence="15" id="KW-1185">Reference proteome</keyword>
<dbReference type="Proteomes" id="UP000219374">
    <property type="component" value="Unassembled WGS sequence"/>
</dbReference>
<organism evidence="14 15">
    <name type="scientific">Pseudoxanthomonas wuyuanensis</name>
    <dbReference type="NCBI Taxonomy" id="1073196"/>
    <lineage>
        <taxon>Bacteria</taxon>
        <taxon>Pseudomonadati</taxon>
        <taxon>Pseudomonadota</taxon>
        <taxon>Gammaproteobacteria</taxon>
        <taxon>Lysobacterales</taxon>
        <taxon>Lysobacteraceae</taxon>
        <taxon>Pseudoxanthomonas</taxon>
    </lineage>
</organism>
<evidence type="ECO:0000256" key="5">
    <source>
        <dbReference type="ARBA" id="ARBA00022729"/>
    </source>
</evidence>
<dbReference type="InterPro" id="IPR036942">
    <property type="entry name" value="Beta-barrel_TonB_sf"/>
</dbReference>
<dbReference type="InterPro" id="IPR012910">
    <property type="entry name" value="Plug_dom"/>
</dbReference>
<dbReference type="InterPro" id="IPR010917">
    <property type="entry name" value="TonB_rcpt_CS"/>
</dbReference>
<evidence type="ECO:0000313" key="15">
    <source>
        <dbReference type="Proteomes" id="UP000219374"/>
    </source>
</evidence>
<feature type="domain" description="TonB-dependent receptor plug" evidence="13">
    <location>
        <begin position="42"/>
        <end position="158"/>
    </location>
</feature>
<dbReference type="PROSITE" id="PS01156">
    <property type="entry name" value="TONB_DEPENDENT_REC_2"/>
    <property type="match status" value="1"/>
</dbReference>
<keyword evidence="5" id="KW-0732">Signal</keyword>
<evidence type="ECO:0000256" key="3">
    <source>
        <dbReference type="ARBA" id="ARBA00022452"/>
    </source>
</evidence>
<dbReference type="PANTHER" id="PTHR47234:SF3">
    <property type="entry name" value="SECRETIN_TONB SHORT N-TERMINAL DOMAIN-CONTAINING PROTEIN"/>
    <property type="match status" value="1"/>
</dbReference>
<dbReference type="GO" id="GO:0009279">
    <property type="term" value="C:cell outer membrane"/>
    <property type="evidence" value="ECO:0007669"/>
    <property type="project" value="UniProtKB-SubCell"/>
</dbReference>
<dbReference type="Gene3D" id="2.170.130.10">
    <property type="entry name" value="TonB-dependent receptor, plug domain"/>
    <property type="match status" value="1"/>
</dbReference>
<dbReference type="PANTHER" id="PTHR47234">
    <property type="match status" value="1"/>
</dbReference>
<evidence type="ECO:0000256" key="10">
    <source>
        <dbReference type="PROSITE-ProRule" id="PRU10144"/>
    </source>
</evidence>
<protein>
    <submittedName>
        <fullName evidence="14">Iron complex outermembrane recepter protein</fullName>
    </submittedName>
</protein>
<reference evidence="14 15" key="1">
    <citation type="submission" date="2017-09" db="EMBL/GenBank/DDBJ databases">
        <authorList>
            <person name="Ehlers B."/>
            <person name="Leendertz F.H."/>
        </authorList>
    </citation>
    <scope>NUCLEOTIDE SEQUENCE [LARGE SCALE GENOMIC DNA]</scope>
    <source>
        <strain evidence="14 15">CGMCC 1.10978</strain>
    </source>
</reference>
<name>A0A286CW02_9GAMM</name>
<keyword evidence="6 11" id="KW-0798">TonB box</keyword>
<keyword evidence="4 9" id="KW-0812">Transmembrane</keyword>
<gene>
    <name evidence="14" type="ORF">SAMN06296416_101192</name>
</gene>
<evidence type="ECO:0000256" key="4">
    <source>
        <dbReference type="ARBA" id="ARBA00022692"/>
    </source>
</evidence>
<evidence type="ECO:0000259" key="13">
    <source>
        <dbReference type="Pfam" id="PF07715"/>
    </source>
</evidence>
<feature type="domain" description="TonB-dependent receptor-like beta-barrel" evidence="12">
    <location>
        <begin position="288"/>
        <end position="745"/>
    </location>
</feature>
<evidence type="ECO:0000256" key="9">
    <source>
        <dbReference type="PROSITE-ProRule" id="PRU01360"/>
    </source>
</evidence>
<keyword evidence="3 9" id="KW-1134">Transmembrane beta strand</keyword>
<dbReference type="Pfam" id="PF07715">
    <property type="entry name" value="Plug"/>
    <property type="match status" value="1"/>
</dbReference>
<keyword evidence="7 9" id="KW-0472">Membrane</keyword>
<comment type="subcellular location">
    <subcellularLocation>
        <location evidence="1 9">Cell outer membrane</location>
        <topology evidence="1 9">Multi-pass membrane protein</topology>
    </subcellularLocation>
</comment>
<comment type="similarity">
    <text evidence="9 11">Belongs to the TonB-dependent receptor family.</text>
</comment>
<evidence type="ECO:0000256" key="2">
    <source>
        <dbReference type="ARBA" id="ARBA00022448"/>
    </source>
</evidence>
<evidence type="ECO:0000256" key="1">
    <source>
        <dbReference type="ARBA" id="ARBA00004571"/>
    </source>
</evidence>
<dbReference type="InterPro" id="IPR037066">
    <property type="entry name" value="Plug_dom_sf"/>
</dbReference>
<dbReference type="SUPFAM" id="SSF56935">
    <property type="entry name" value="Porins"/>
    <property type="match status" value="1"/>
</dbReference>